<evidence type="ECO:0000313" key="2">
    <source>
        <dbReference type="Proteomes" id="UP000321323"/>
    </source>
</evidence>
<keyword evidence="2" id="KW-1185">Reference proteome</keyword>
<evidence type="ECO:0000313" key="1">
    <source>
        <dbReference type="EMBL" id="WUR11253.1"/>
    </source>
</evidence>
<accession>A0ABZ1UGH3</accession>
<gene>
    <name evidence="1" type="ORF">E7V67_016200</name>
</gene>
<organism evidence="1 2">
    <name type="scientific">[Empedobacter] haloabium</name>
    <dbReference type="NCBI Taxonomy" id="592317"/>
    <lineage>
        <taxon>Bacteria</taxon>
        <taxon>Pseudomonadati</taxon>
        <taxon>Pseudomonadota</taxon>
        <taxon>Betaproteobacteria</taxon>
        <taxon>Burkholderiales</taxon>
        <taxon>Oxalobacteraceae</taxon>
        <taxon>Telluria group</taxon>
        <taxon>Telluria group incertae sedis</taxon>
    </lineage>
</organism>
<evidence type="ECO:0008006" key="3">
    <source>
        <dbReference type="Google" id="ProtNLM"/>
    </source>
</evidence>
<sequence length="76" mass="8519">MSDIAITPRERNARHDLEAAWADIQVRLLGISGLQWRCNDRGAQAVIVSVPEADLARVRALLQPFYMVDSNPPLHL</sequence>
<name>A0ABZ1UGH3_9BURK</name>
<dbReference type="EMBL" id="CP136508">
    <property type="protein sequence ID" value="WUR11253.1"/>
    <property type="molecule type" value="Genomic_DNA"/>
</dbReference>
<proteinExistence type="predicted"/>
<reference evidence="1 2" key="1">
    <citation type="journal article" date="2019" name="Int. J. Syst. Evol. Microbiol.">
        <title>The Draft Whole-Genome Sequence of the Antibiotic Producer Empedobacter haloabium ATCC 31962 Provides Indications for Its Taxonomic Reclassification.</title>
        <authorList>
            <person name="Miess H."/>
            <person name="Arlt P."/>
            <person name="Apel A.K."/>
            <person name="Weber T."/>
            <person name="Nieselt K."/>
            <person name="Hanssen F."/>
            <person name="Czemmel S."/>
            <person name="Nahnsen S."/>
            <person name="Gross H."/>
        </authorList>
    </citation>
    <scope>NUCLEOTIDE SEQUENCE [LARGE SCALE GENOMIC DNA]</scope>
    <source>
        <strain evidence="1 2">ATCC 31962</strain>
    </source>
</reference>
<protein>
    <recommendedName>
        <fullName evidence="3">Muconolactone isomerase domain-containing protein</fullName>
    </recommendedName>
</protein>
<dbReference type="Proteomes" id="UP000321323">
    <property type="component" value="Chromosome"/>
</dbReference>